<evidence type="ECO:0000313" key="5">
    <source>
        <dbReference type="Proteomes" id="UP000321154"/>
    </source>
</evidence>
<dbReference type="Proteomes" id="UP000321154">
    <property type="component" value="Unassembled WGS sequence"/>
</dbReference>
<gene>
    <name evidence="4" type="ORF">FB463_001588</name>
    <name evidence="3" type="ORF">FFA01_30020</name>
</gene>
<protein>
    <submittedName>
        <fullName evidence="4">Peptidoglycan/LPS O-acetylase OafA/YrhL</fullName>
    </submittedName>
</protein>
<feature type="transmembrane region" description="Helical" evidence="1">
    <location>
        <begin position="316"/>
        <end position="335"/>
    </location>
</feature>
<dbReference type="Pfam" id="PF01757">
    <property type="entry name" value="Acyl_transf_3"/>
    <property type="match status" value="1"/>
</dbReference>
<dbReference type="InterPro" id="IPR050879">
    <property type="entry name" value="Acyltransferase_3"/>
</dbReference>
<evidence type="ECO:0000313" key="6">
    <source>
        <dbReference type="Proteomes" id="UP000522688"/>
    </source>
</evidence>
<feature type="transmembrane region" description="Helical" evidence="1">
    <location>
        <begin position="12"/>
        <end position="32"/>
    </location>
</feature>
<dbReference type="GO" id="GO:0009103">
    <property type="term" value="P:lipopolysaccharide biosynthetic process"/>
    <property type="evidence" value="ECO:0007669"/>
    <property type="project" value="TreeGrafter"/>
</dbReference>
<dbReference type="PANTHER" id="PTHR23028">
    <property type="entry name" value="ACETYLTRANSFERASE"/>
    <property type="match status" value="1"/>
</dbReference>
<feature type="transmembrane region" description="Helical" evidence="1">
    <location>
        <begin position="222"/>
        <end position="242"/>
    </location>
</feature>
<evidence type="ECO:0000313" key="4">
    <source>
        <dbReference type="EMBL" id="MBA8813339.1"/>
    </source>
</evidence>
<evidence type="ECO:0000313" key="3">
    <source>
        <dbReference type="EMBL" id="GEK84693.1"/>
    </source>
</evidence>
<dbReference type="PANTHER" id="PTHR23028:SF53">
    <property type="entry name" value="ACYL_TRANSF_3 DOMAIN-CONTAINING PROTEIN"/>
    <property type="match status" value="1"/>
</dbReference>
<dbReference type="RefSeq" id="WP_167627400.1">
    <property type="nucleotide sequence ID" value="NZ_BAAAHR010000001.1"/>
</dbReference>
<feature type="transmembrane region" description="Helical" evidence="1">
    <location>
        <begin position="248"/>
        <end position="268"/>
    </location>
</feature>
<feature type="transmembrane region" description="Helical" evidence="1">
    <location>
        <begin position="161"/>
        <end position="181"/>
    </location>
</feature>
<dbReference type="EMBL" id="BJUV01000051">
    <property type="protein sequence ID" value="GEK84693.1"/>
    <property type="molecule type" value="Genomic_DNA"/>
</dbReference>
<name>A0A7W3JI87_9MICO</name>
<comment type="caution">
    <text evidence="4">The sequence shown here is derived from an EMBL/GenBank/DDBJ whole genome shotgun (WGS) entry which is preliminary data.</text>
</comment>
<dbReference type="EMBL" id="JACGWW010000002">
    <property type="protein sequence ID" value="MBA8813339.1"/>
    <property type="molecule type" value="Genomic_DNA"/>
</dbReference>
<feature type="transmembrane region" description="Helical" evidence="1">
    <location>
        <begin position="187"/>
        <end position="210"/>
    </location>
</feature>
<accession>A0A7W3JI87</accession>
<feature type="transmembrane region" description="Helical" evidence="1">
    <location>
        <begin position="280"/>
        <end position="296"/>
    </location>
</feature>
<dbReference type="GO" id="GO:0016020">
    <property type="term" value="C:membrane"/>
    <property type="evidence" value="ECO:0007669"/>
    <property type="project" value="TreeGrafter"/>
</dbReference>
<dbReference type="AlphaFoldDB" id="A0A7W3JI87"/>
<dbReference type="Proteomes" id="UP000522688">
    <property type="component" value="Unassembled WGS sequence"/>
</dbReference>
<dbReference type="GO" id="GO:0016747">
    <property type="term" value="F:acyltransferase activity, transferring groups other than amino-acyl groups"/>
    <property type="evidence" value="ECO:0007669"/>
    <property type="project" value="InterPro"/>
</dbReference>
<keyword evidence="1" id="KW-0812">Transmembrane</keyword>
<evidence type="ECO:0000256" key="1">
    <source>
        <dbReference type="SAM" id="Phobius"/>
    </source>
</evidence>
<feature type="transmembrane region" description="Helical" evidence="1">
    <location>
        <begin position="38"/>
        <end position="60"/>
    </location>
</feature>
<reference evidence="4 6" key="2">
    <citation type="submission" date="2020-07" db="EMBL/GenBank/DDBJ databases">
        <title>Sequencing the genomes of 1000 actinobacteria strains.</title>
        <authorList>
            <person name="Klenk H.-P."/>
        </authorList>
    </citation>
    <scope>NUCLEOTIDE SEQUENCE [LARGE SCALE GENOMIC DNA]</scope>
    <source>
        <strain evidence="4 6">DSM 10309</strain>
    </source>
</reference>
<organism evidence="4 6">
    <name type="scientific">Frigoribacterium faeni</name>
    <dbReference type="NCBI Taxonomy" id="145483"/>
    <lineage>
        <taxon>Bacteria</taxon>
        <taxon>Bacillati</taxon>
        <taxon>Actinomycetota</taxon>
        <taxon>Actinomycetes</taxon>
        <taxon>Micrococcales</taxon>
        <taxon>Microbacteriaceae</taxon>
        <taxon>Frigoribacterium</taxon>
    </lineage>
</organism>
<reference evidence="3 5" key="1">
    <citation type="submission" date="2019-07" db="EMBL/GenBank/DDBJ databases">
        <title>Whole genome shotgun sequence of Frigoribacterium faeni NBRC 103066.</title>
        <authorList>
            <person name="Hosoyama A."/>
            <person name="Uohara A."/>
            <person name="Ohji S."/>
            <person name="Ichikawa N."/>
        </authorList>
    </citation>
    <scope>NUCLEOTIDE SEQUENCE [LARGE SCALE GENOMIC DNA]</scope>
    <source>
        <strain evidence="3 5">NBRC 103066</strain>
    </source>
</reference>
<proteinExistence type="predicted"/>
<feature type="transmembrane region" description="Helical" evidence="1">
    <location>
        <begin position="347"/>
        <end position="368"/>
    </location>
</feature>
<dbReference type="InterPro" id="IPR002656">
    <property type="entry name" value="Acyl_transf_3_dom"/>
</dbReference>
<keyword evidence="1" id="KW-0472">Membrane</keyword>
<feature type="domain" description="Acyltransferase 3" evidence="2">
    <location>
        <begin position="5"/>
        <end position="333"/>
    </location>
</feature>
<feature type="transmembrane region" description="Helical" evidence="1">
    <location>
        <begin position="72"/>
        <end position="92"/>
    </location>
</feature>
<feature type="transmembrane region" description="Helical" evidence="1">
    <location>
        <begin position="135"/>
        <end position="154"/>
    </location>
</feature>
<keyword evidence="1" id="KW-1133">Transmembrane helix</keyword>
<keyword evidence="5" id="KW-1185">Reference proteome</keyword>
<sequence>MTYRPEIDGLRAIAVLSVILFHAGVAGVAGGLVGVDVFLVISGYLITGIIVGQRAAGTFSLRSFWARRVRRILPATLVVMLACIPFALAWMMPDELEGFGQSLVATLLSGNNVLLYLSSGYFDTASEFKPLMHTWSLGVEEQFYLVFPLVLLVLLARGRRWAGAGVVALGLASIGVAVWLGGTDPDAGFYLLPARAWELLVGAGLALGSARPGLPAPRLLGARARGVAAGAGLLAILASIVLVDGSSAVSPLVLAVPVLGTALVIAFAHEGTLAARVLSQRWLVVIGLISFSAYLWHQPLFAFARVWSVESPTVGVFLALSVAALVLAWLTWRFVETPFRRPDAVRTRVFVPVVASSAAFAVGLGLVLHSTGGLPGRIYGPDVLADGATDVTYVQRLIENDAERFVDDDRLNVFVVGNSFSRDLANSVLETYPDARLEIIHQPGVLGCFTTEPMGDLFDRRYAEAELILYATDREYPACVRDDLARAVADGKDIFYGGAKNFGDNANWITRQAPDDRALLTNRVPDRIVEMDAVARDLIPADHLVPWLDLADDGRIPITDEEGRILSPDRIHFTRYGAVYFGAHILPGTGLDAVMRSVTDGG</sequence>
<evidence type="ECO:0000259" key="2">
    <source>
        <dbReference type="Pfam" id="PF01757"/>
    </source>
</evidence>